<dbReference type="PANTHER" id="PTHR31490">
    <property type="entry name" value="GLYCOSYL HYDROLASE"/>
    <property type="match status" value="1"/>
</dbReference>
<dbReference type="PROSITE" id="PS00561">
    <property type="entry name" value="CBM2_A"/>
    <property type="match status" value="1"/>
</dbReference>
<comment type="similarity">
    <text evidence="2 11">Belongs to the glycosyl hydrolase 10 (cellulase F) family.</text>
</comment>
<evidence type="ECO:0000256" key="13">
    <source>
        <dbReference type="SAM" id="SignalP"/>
    </source>
</evidence>
<evidence type="ECO:0000256" key="5">
    <source>
        <dbReference type="ARBA" id="ARBA00022801"/>
    </source>
</evidence>
<dbReference type="OrthoDB" id="9815836at2"/>
<evidence type="ECO:0000256" key="11">
    <source>
        <dbReference type="RuleBase" id="RU361174"/>
    </source>
</evidence>
<dbReference type="RefSeq" id="WP_015771025.1">
    <property type="nucleotide sequence ID" value="NC_013174.1"/>
</dbReference>
<evidence type="ECO:0000256" key="3">
    <source>
        <dbReference type="ARBA" id="ARBA00022651"/>
    </source>
</evidence>
<name>C7R1S9_JONDD</name>
<evidence type="ECO:0000259" key="15">
    <source>
        <dbReference type="PROSITE" id="PS51760"/>
    </source>
</evidence>
<evidence type="ECO:0000256" key="9">
    <source>
        <dbReference type="ARBA" id="ARBA00023326"/>
    </source>
</evidence>
<protein>
    <recommendedName>
        <fullName evidence="11">Beta-xylanase</fullName>
        <ecNumber evidence="11">3.2.1.8</ecNumber>
    </recommendedName>
</protein>
<dbReference type="Pfam" id="PF00331">
    <property type="entry name" value="Glyco_hydro_10"/>
    <property type="match status" value="1"/>
</dbReference>
<dbReference type="Gene3D" id="3.20.20.80">
    <property type="entry name" value="Glycosidases"/>
    <property type="match status" value="1"/>
</dbReference>
<evidence type="ECO:0000256" key="6">
    <source>
        <dbReference type="ARBA" id="ARBA00023001"/>
    </source>
</evidence>
<evidence type="ECO:0000256" key="10">
    <source>
        <dbReference type="PROSITE-ProRule" id="PRU10061"/>
    </source>
</evidence>
<dbReference type="AlphaFoldDB" id="C7R1S9"/>
<dbReference type="SMART" id="SM00637">
    <property type="entry name" value="CBD_II"/>
    <property type="match status" value="1"/>
</dbReference>
<dbReference type="eggNOG" id="COG3693">
    <property type="taxonomic scope" value="Bacteria"/>
</dbReference>
<proteinExistence type="inferred from homology"/>
<feature type="compositionally biased region" description="Pro residues" evidence="12">
    <location>
        <begin position="362"/>
        <end position="383"/>
    </location>
</feature>
<feature type="chain" id="PRO_5038674533" description="Beta-xylanase" evidence="13">
    <location>
        <begin position="24"/>
        <end position="488"/>
    </location>
</feature>
<dbReference type="EMBL" id="CP001706">
    <property type="protein sequence ID" value="ACV08397.1"/>
    <property type="molecule type" value="Genomic_DNA"/>
</dbReference>
<dbReference type="GO" id="GO:0030247">
    <property type="term" value="F:polysaccharide binding"/>
    <property type="evidence" value="ECO:0007669"/>
    <property type="project" value="UniProtKB-UniRule"/>
</dbReference>
<comment type="catalytic activity">
    <reaction evidence="1 11">
        <text>Endohydrolysis of (1-&gt;4)-beta-D-xylosidic linkages in xylans.</text>
        <dbReference type="EC" id="3.2.1.8"/>
    </reaction>
</comment>
<evidence type="ECO:0000256" key="7">
    <source>
        <dbReference type="ARBA" id="ARBA00023277"/>
    </source>
</evidence>
<dbReference type="KEGG" id="jde:Jden_0733"/>
<dbReference type="InterPro" id="IPR001919">
    <property type="entry name" value="CBD2"/>
</dbReference>
<dbReference type="SMART" id="SM00633">
    <property type="entry name" value="Glyco_10"/>
    <property type="match status" value="1"/>
</dbReference>
<keyword evidence="5 11" id="KW-0378">Hydrolase</keyword>
<evidence type="ECO:0000313" key="17">
    <source>
        <dbReference type="Proteomes" id="UP000000628"/>
    </source>
</evidence>
<keyword evidence="6" id="KW-0136">Cellulose degradation</keyword>
<dbReference type="PRINTS" id="PR00134">
    <property type="entry name" value="GLHYDRLASE10"/>
</dbReference>
<dbReference type="InterPro" id="IPR008965">
    <property type="entry name" value="CBM2/CBM3_carb-bd_dom_sf"/>
</dbReference>
<dbReference type="Pfam" id="PF00553">
    <property type="entry name" value="CBM_2"/>
    <property type="match status" value="1"/>
</dbReference>
<feature type="domain" description="CBM2" evidence="14">
    <location>
        <begin position="381"/>
        <end position="488"/>
    </location>
</feature>
<gene>
    <name evidence="16" type="ordered locus">Jden_0733</name>
</gene>
<dbReference type="CAZy" id="CBM2">
    <property type="family name" value="Carbohydrate-Binding Module Family 2"/>
</dbReference>
<dbReference type="PROSITE" id="PS51760">
    <property type="entry name" value="GH10_2"/>
    <property type="match status" value="1"/>
</dbReference>
<evidence type="ECO:0000256" key="8">
    <source>
        <dbReference type="ARBA" id="ARBA00023295"/>
    </source>
</evidence>
<dbReference type="EC" id="3.2.1.8" evidence="11"/>
<dbReference type="InterPro" id="IPR001000">
    <property type="entry name" value="GH10_dom"/>
</dbReference>
<evidence type="ECO:0000256" key="12">
    <source>
        <dbReference type="SAM" id="MobiDB-lite"/>
    </source>
</evidence>
<feature type="domain" description="GH10" evidence="15">
    <location>
        <begin position="55"/>
        <end position="350"/>
    </location>
</feature>
<evidence type="ECO:0000256" key="1">
    <source>
        <dbReference type="ARBA" id="ARBA00000681"/>
    </source>
</evidence>
<evidence type="ECO:0000259" key="14">
    <source>
        <dbReference type="PROSITE" id="PS51173"/>
    </source>
</evidence>
<keyword evidence="8 11" id="KW-0326">Glycosidase</keyword>
<dbReference type="GO" id="GO:0030245">
    <property type="term" value="P:cellulose catabolic process"/>
    <property type="evidence" value="ECO:0007669"/>
    <property type="project" value="UniProtKB-KW"/>
</dbReference>
<feature type="region of interest" description="Disordered" evidence="12">
    <location>
        <begin position="353"/>
        <end position="385"/>
    </location>
</feature>
<reference evidence="16 17" key="1">
    <citation type="journal article" date="2009" name="Stand. Genomic Sci.">
        <title>Complete genome sequence of Jonesia denitrificans type strain (Prevot 55134).</title>
        <authorList>
            <person name="Pukall R."/>
            <person name="Gehrich-Schroter G."/>
            <person name="Lapidus A."/>
            <person name="Nolan M."/>
            <person name="Glavina Del Rio T."/>
            <person name="Lucas S."/>
            <person name="Chen F."/>
            <person name="Tice H."/>
            <person name="Pitluck S."/>
            <person name="Cheng J.F."/>
            <person name="Copeland A."/>
            <person name="Saunders E."/>
            <person name="Brettin T."/>
            <person name="Detter J.C."/>
            <person name="Bruce D."/>
            <person name="Goodwin L."/>
            <person name="Pati A."/>
            <person name="Ivanova N."/>
            <person name="Mavromatis K."/>
            <person name="Ovchinnikova G."/>
            <person name="Chen A."/>
            <person name="Palaniappan K."/>
            <person name="Land M."/>
            <person name="Hauser L."/>
            <person name="Chang Y.J."/>
            <person name="Jeffries C.D."/>
            <person name="Chain P."/>
            <person name="Goker M."/>
            <person name="Bristow J."/>
            <person name="Eisen J.A."/>
            <person name="Markowitz V."/>
            <person name="Hugenholtz P."/>
            <person name="Kyrpides N.C."/>
            <person name="Klenk H.P."/>
            <person name="Han C."/>
        </authorList>
    </citation>
    <scope>NUCLEOTIDE SEQUENCE [LARGE SCALE GENOMIC DNA]</scope>
    <source>
        <strain evidence="17">ATCC 14870 / DSM 20603 / BCRC 15368 / CIP 55.134 / JCM 11481 / NBRC 15587 / NCTC 10816 / Prevot 55134</strain>
    </source>
</reference>
<feature type="active site" description="Nucleophile" evidence="10">
    <location>
        <position position="272"/>
    </location>
</feature>
<accession>C7R1S9</accession>
<evidence type="ECO:0000313" key="16">
    <source>
        <dbReference type="EMBL" id="ACV08397.1"/>
    </source>
</evidence>
<keyword evidence="7 11" id="KW-0119">Carbohydrate metabolism</keyword>
<keyword evidence="17" id="KW-1185">Reference proteome</keyword>
<feature type="signal peptide" evidence="13">
    <location>
        <begin position="1"/>
        <end position="23"/>
    </location>
</feature>
<dbReference type="eggNOG" id="COG5297">
    <property type="taxonomic scope" value="Bacteria"/>
</dbReference>
<dbReference type="PANTHER" id="PTHR31490:SF88">
    <property type="entry name" value="BETA-XYLANASE"/>
    <property type="match status" value="1"/>
</dbReference>
<dbReference type="SUPFAM" id="SSF49384">
    <property type="entry name" value="Carbohydrate-binding domain"/>
    <property type="match status" value="1"/>
</dbReference>
<evidence type="ECO:0000256" key="2">
    <source>
        <dbReference type="ARBA" id="ARBA00007495"/>
    </source>
</evidence>
<evidence type="ECO:0000256" key="4">
    <source>
        <dbReference type="ARBA" id="ARBA00022729"/>
    </source>
</evidence>
<dbReference type="InterPro" id="IPR018366">
    <property type="entry name" value="CBM2_CS"/>
</dbReference>
<dbReference type="InterPro" id="IPR012291">
    <property type="entry name" value="CBM2_carb-bd_dom_sf"/>
</dbReference>
<keyword evidence="4 13" id="KW-0732">Signal</keyword>
<dbReference type="Proteomes" id="UP000000628">
    <property type="component" value="Chromosome"/>
</dbReference>
<dbReference type="InterPro" id="IPR044846">
    <property type="entry name" value="GH10"/>
</dbReference>
<sequence>MNKRTLLGALALTTALVVPGAIAQAIPLTTAPAGVGHDYEPLRDAAERSGRYFGFAYAPHLAQQDANYRAIAEREFSMVTAENTMKWESVQPSEGQFNWSGADAVVDFAQANNQEVYGHTLVWHSQLPGWASNISDPTRLSTVMKDHINAVAGRYKGDIAYWDVVNEAFEDNGTRRQSVFQRVLGDGYIEEAFREARSADPNAKLCINDYSTDAINSKSTAIYNLVRDFKARGVPIDCVGLQSHLIVGQVPSTYQQNIQRFVDLGVEVRITELDIRMNTPASQQNIAQQAQDYKKVFEACWAVDGCNGVTIWGISDQYSWIPDVFSGEGAALPWNSDYSVKPALAELAQVMGATTGGSTPDPTDPPTDPTDPPTDPTDPPTDPTPGACEVTASVNSWNSGYTATVTIKNTSSQAINGWELTAALPAGHSLAQGWNAVYTQSGSTLSARNVAWNSTLAPGASVSIGFNANFQGSLGSLSGFTLNGAACN</sequence>
<dbReference type="Gene3D" id="2.60.40.290">
    <property type="match status" value="1"/>
</dbReference>
<organism evidence="16 17">
    <name type="scientific">Jonesia denitrificans (strain ATCC 14870 / DSM 20603 / BCRC 15368 / CIP 55.134 / JCM 11481 / NBRC 15587 / NCTC 10816 / Prevot 55134)</name>
    <name type="common">Listeria denitrificans</name>
    <dbReference type="NCBI Taxonomy" id="471856"/>
    <lineage>
        <taxon>Bacteria</taxon>
        <taxon>Bacillati</taxon>
        <taxon>Actinomycetota</taxon>
        <taxon>Actinomycetes</taxon>
        <taxon>Micrococcales</taxon>
        <taxon>Jonesiaceae</taxon>
        <taxon>Jonesia</taxon>
    </lineage>
</organism>
<dbReference type="InterPro" id="IPR031158">
    <property type="entry name" value="GH10_AS"/>
</dbReference>
<dbReference type="InterPro" id="IPR017853">
    <property type="entry name" value="GH"/>
</dbReference>
<keyword evidence="3" id="KW-0858">Xylan degradation</keyword>
<keyword evidence="9 11" id="KW-0624">Polysaccharide degradation</keyword>
<dbReference type="GO" id="GO:0031176">
    <property type="term" value="F:endo-1,4-beta-xylanase activity"/>
    <property type="evidence" value="ECO:0007669"/>
    <property type="project" value="UniProtKB-EC"/>
</dbReference>
<dbReference type="CAZy" id="GH10">
    <property type="family name" value="Glycoside Hydrolase Family 10"/>
</dbReference>
<dbReference type="PROSITE" id="PS00591">
    <property type="entry name" value="GH10_1"/>
    <property type="match status" value="1"/>
</dbReference>
<dbReference type="GO" id="GO:0045493">
    <property type="term" value="P:xylan catabolic process"/>
    <property type="evidence" value="ECO:0007669"/>
    <property type="project" value="UniProtKB-KW"/>
</dbReference>
<dbReference type="SUPFAM" id="SSF51445">
    <property type="entry name" value="(Trans)glycosidases"/>
    <property type="match status" value="1"/>
</dbReference>
<dbReference type="STRING" id="471856.Jden_0733"/>
<dbReference type="PROSITE" id="PS51173">
    <property type="entry name" value="CBM2"/>
    <property type="match status" value="1"/>
</dbReference>
<dbReference type="HOGENOM" id="CLU_020161_3_0_11"/>